<dbReference type="AlphaFoldDB" id="A0AA35SWY2"/>
<comment type="cofactor">
    <cofactor evidence="4">
        <name>Zn(2+)</name>
        <dbReference type="ChEBI" id="CHEBI:29105"/>
    </cofactor>
</comment>
<dbReference type="Gene3D" id="3.90.180.10">
    <property type="entry name" value="Medium-chain alcohol dehydrogenases, catalytic domain"/>
    <property type="match status" value="1"/>
</dbReference>
<dbReference type="PROSITE" id="PS00059">
    <property type="entry name" value="ADH_ZINC"/>
    <property type="match status" value="1"/>
</dbReference>
<evidence type="ECO:0000256" key="2">
    <source>
        <dbReference type="ARBA" id="ARBA00022833"/>
    </source>
</evidence>
<dbReference type="Gene3D" id="3.40.50.720">
    <property type="entry name" value="NAD(P)-binding Rossmann-like Domain"/>
    <property type="match status" value="2"/>
</dbReference>
<feature type="domain" description="Alcohol dehydrogenase-like C-terminal" evidence="5">
    <location>
        <begin position="264"/>
        <end position="346"/>
    </location>
</feature>
<dbReference type="GO" id="GO:0008270">
    <property type="term" value="F:zinc ion binding"/>
    <property type="evidence" value="ECO:0007669"/>
    <property type="project" value="InterPro"/>
</dbReference>
<evidence type="ECO:0000256" key="3">
    <source>
        <dbReference type="ARBA" id="ARBA00023002"/>
    </source>
</evidence>
<dbReference type="SUPFAM" id="SSF50129">
    <property type="entry name" value="GroES-like"/>
    <property type="match status" value="1"/>
</dbReference>
<dbReference type="EMBL" id="CASHTH010002955">
    <property type="protein sequence ID" value="CAI8037650.1"/>
    <property type="molecule type" value="Genomic_DNA"/>
</dbReference>
<dbReference type="InterPro" id="IPR002328">
    <property type="entry name" value="ADH_Zn_CS"/>
</dbReference>
<proteinExistence type="inferred from homology"/>
<dbReference type="Proteomes" id="UP001174909">
    <property type="component" value="Unassembled WGS sequence"/>
</dbReference>
<gene>
    <name evidence="7" type="ORF">GBAR_LOCUS21064</name>
</gene>
<name>A0AA35SWY2_GEOBA</name>
<protein>
    <submittedName>
        <fullName evidence="7">Sorbitol dehydrogenase</fullName>
    </submittedName>
</protein>
<dbReference type="InterPro" id="IPR013154">
    <property type="entry name" value="ADH-like_N"/>
</dbReference>
<evidence type="ECO:0000259" key="5">
    <source>
        <dbReference type="Pfam" id="PF00107"/>
    </source>
</evidence>
<evidence type="ECO:0000313" key="8">
    <source>
        <dbReference type="Proteomes" id="UP001174909"/>
    </source>
</evidence>
<keyword evidence="8" id="KW-1185">Reference proteome</keyword>
<comment type="caution">
    <text evidence="7">The sequence shown here is derived from an EMBL/GenBank/DDBJ whole genome shotgun (WGS) entry which is preliminary data.</text>
</comment>
<dbReference type="GO" id="GO:0016491">
    <property type="term" value="F:oxidoreductase activity"/>
    <property type="evidence" value="ECO:0007669"/>
    <property type="project" value="UniProtKB-KW"/>
</dbReference>
<dbReference type="Pfam" id="PF00107">
    <property type="entry name" value="ADH_zinc_N"/>
    <property type="match status" value="1"/>
</dbReference>
<dbReference type="PANTHER" id="PTHR43401">
    <property type="entry name" value="L-THREONINE 3-DEHYDROGENASE"/>
    <property type="match status" value="1"/>
</dbReference>
<dbReference type="InterPro" id="IPR011032">
    <property type="entry name" value="GroES-like_sf"/>
</dbReference>
<accession>A0AA35SWY2</accession>
<dbReference type="Pfam" id="PF08240">
    <property type="entry name" value="ADH_N"/>
    <property type="match status" value="1"/>
</dbReference>
<feature type="domain" description="Alcohol dehydrogenase-like N-terminal" evidence="6">
    <location>
        <begin position="134"/>
        <end position="226"/>
    </location>
</feature>
<keyword evidence="3" id="KW-0560">Oxidoreductase</keyword>
<evidence type="ECO:0000256" key="1">
    <source>
        <dbReference type="ARBA" id="ARBA00022723"/>
    </source>
</evidence>
<dbReference type="SUPFAM" id="SSF51735">
    <property type="entry name" value="NAD(P)-binding Rossmann-fold domains"/>
    <property type="match status" value="2"/>
</dbReference>
<evidence type="ECO:0000259" key="6">
    <source>
        <dbReference type="Pfam" id="PF08240"/>
    </source>
</evidence>
<dbReference type="InterPro" id="IPR050129">
    <property type="entry name" value="Zn_alcohol_dh"/>
</dbReference>
<keyword evidence="2 4" id="KW-0862">Zinc</keyword>
<dbReference type="InterPro" id="IPR036291">
    <property type="entry name" value="NAD(P)-bd_dom_sf"/>
</dbReference>
<comment type="similarity">
    <text evidence="4">Belongs to the zinc-containing alcohol dehydrogenase family.</text>
</comment>
<dbReference type="InterPro" id="IPR013149">
    <property type="entry name" value="ADH-like_C"/>
</dbReference>
<organism evidence="7 8">
    <name type="scientific">Geodia barretti</name>
    <name type="common">Barrett's horny sponge</name>
    <dbReference type="NCBI Taxonomy" id="519541"/>
    <lineage>
        <taxon>Eukaryota</taxon>
        <taxon>Metazoa</taxon>
        <taxon>Porifera</taxon>
        <taxon>Demospongiae</taxon>
        <taxon>Heteroscleromorpha</taxon>
        <taxon>Tetractinellida</taxon>
        <taxon>Astrophorina</taxon>
        <taxon>Geodiidae</taxon>
        <taxon>Geodia</taxon>
    </lineage>
</organism>
<evidence type="ECO:0000313" key="7">
    <source>
        <dbReference type="EMBL" id="CAI8037650.1"/>
    </source>
</evidence>
<sequence length="411" mass="43289">MRALVLNGDKFAVEERPMPEPDVGERPISIALRGVSRSGFGVGQRTVVIGAGPIGLLTTMLLRHGGASDITVIEPSEMRRTKAEEVGADLTINPFDDDPTAIFGADIDMPDNVFECSGAYTAVDTAVDIVRPHGRCSWQVRDGVVIGHEFAGEVVSVGPGVEGWRAGDRAAVHPKGNVCGVCPECRDGLSNLCSAPDIGGTAGIGSNGGMAAYVSIPAGKLRSLPDEVSLLEGAWVEPIAVALRGVSRSGFKVGRRAVVVGAGPIGLLTVMHLRLGGASQITVLEPSEMRRAKAEELGADITINPITDDPTEIFGNDIERPDYAFECSAAPSALDTAVEILPHNGTPGAARRCDIPDHYVEEFDIAIRLLARKALDVQPLTSDVVGLEGVLDAMERLEQGKAIKILVQPND</sequence>
<keyword evidence="1 4" id="KW-0479">Metal-binding</keyword>
<evidence type="ECO:0000256" key="4">
    <source>
        <dbReference type="RuleBase" id="RU361277"/>
    </source>
</evidence>
<dbReference type="PANTHER" id="PTHR43401:SF2">
    <property type="entry name" value="L-THREONINE 3-DEHYDROGENASE"/>
    <property type="match status" value="1"/>
</dbReference>
<reference evidence="7" key="1">
    <citation type="submission" date="2023-03" db="EMBL/GenBank/DDBJ databases">
        <authorList>
            <person name="Steffen K."/>
            <person name="Cardenas P."/>
        </authorList>
    </citation>
    <scope>NUCLEOTIDE SEQUENCE</scope>
</reference>